<dbReference type="Gene3D" id="1.10.10.60">
    <property type="entry name" value="Homeodomain-like"/>
    <property type="match status" value="1"/>
</dbReference>
<evidence type="ECO:0000313" key="4">
    <source>
        <dbReference type="EMBL" id="WTS10938.1"/>
    </source>
</evidence>
<evidence type="ECO:0000259" key="3">
    <source>
        <dbReference type="PROSITE" id="PS50977"/>
    </source>
</evidence>
<dbReference type="GO" id="GO:0000976">
    <property type="term" value="F:transcription cis-regulatory region binding"/>
    <property type="evidence" value="ECO:0007669"/>
    <property type="project" value="TreeGrafter"/>
</dbReference>
<organism evidence="4">
    <name type="scientific">Streptomyces sp. NBC_00119</name>
    <dbReference type="NCBI Taxonomy" id="2975659"/>
    <lineage>
        <taxon>Bacteria</taxon>
        <taxon>Bacillati</taxon>
        <taxon>Actinomycetota</taxon>
        <taxon>Actinomycetes</taxon>
        <taxon>Kitasatosporales</taxon>
        <taxon>Streptomycetaceae</taxon>
        <taxon>Streptomyces</taxon>
    </lineage>
</organism>
<dbReference type="EMBL" id="CP108195">
    <property type="protein sequence ID" value="WTS10938.1"/>
    <property type="molecule type" value="Genomic_DNA"/>
</dbReference>
<dbReference type="SUPFAM" id="SSF46689">
    <property type="entry name" value="Homeodomain-like"/>
    <property type="match status" value="1"/>
</dbReference>
<evidence type="ECO:0000256" key="2">
    <source>
        <dbReference type="PROSITE-ProRule" id="PRU00335"/>
    </source>
</evidence>
<dbReference type="Gene3D" id="1.10.357.10">
    <property type="entry name" value="Tetracycline Repressor, domain 2"/>
    <property type="match status" value="1"/>
</dbReference>
<feature type="DNA-binding region" description="H-T-H motif" evidence="2">
    <location>
        <begin position="89"/>
        <end position="108"/>
    </location>
</feature>
<feature type="domain" description="HTH tetR-type" evidence="3">
    <location>
        <begin position="66"/>
        <end position="126"/>
    </location>
</feature>
<dbReference type="InterPro" id="IPR009057">
    <property type="entry name" value="Homeodomain-like_sf"/>
</dbReference>
<accession>A0AAU1U2S9</accession>
<proteinExistence type="predicted"/>
<keyword evidence="1 2" id="KW-0238">DNA-binding</keyword>
<dbReference type="Pfam" id="PF00440">
    <property type="entry name" value="TetR_N"/>
    <property type="match status" value="1"/>
</dbReference>
<protein>
    <submittedName>
        <fullName evidence="4">TetR/AcrR family transcriptional regulator</fullName>
    </submittedName>
</protein>
<name>A0AAU1U2S9_9ACTN</name>
<dbReference type="PANTHER" id="PTHR30055">
    <property type="entry name" value="HTH-TYPE TRANSCRIPTIONAL REGULATOR RUTR"/>
    <property type="match status" value="1"/>
</dbReference>
<evidence type="ECO:0000256" key="1">
    <source>
        <dbReference type="ARBA" id="ARBA00023125"/>
    </source>
</evidence>
<reference evidence="4" key="1">
    <citation type="submission" date="2022-10" db="EMBL/GenBank/DDBJ databases">
        <title>The complete genomes of actinobacterial strains from the NBC collection.</title>
        <authorList>
            <person name="Joergensen T.S."/>
            <person name="Alvarez Arevalo M."/>
            <person name="Sterndorff E.B."/>
            <person name="Faurdal D."/>
            <person name="Vuksanovic O."/>
            <person name="Mourched A.-S."/>
            <person name="Charusanti P."/>
            <person name="Shaw S."/>
            <person name="Blin K."/>
            <person name="Weber T."/>
        </authorList>
    </citation>
    <scope>NUCLEOTIDE SEQUENCE</scope>
    <source>
        <strain evidence="4">NBC_00119</strain>
    </source>
</reference>
<dbReference type="PROSITE" id="PS50977">
    <property type="entry name" value="HTH_TETR_2"/>
    <property type="match status" value="1"/>
</dbReference>
<dbReference type="AlphaFoldDB" id="A0AAU1U2S9"/>
<dbReference type="InterPro" id="IPR050109">
    <property type="entry name" value="HTH-type_TetR-like_transc_reg"/>
</dbReference>
<dbReference type="InterPro" id="IPR001647">
    <property type="entry name" value="HTH_TetR"/>
</dbReference>
<dbReference type="PANTHER" id="PTHR30055:SF237">
    <property type="entry name" value="TRANSCRIPTIONAL REPRESSOR MCE3R"/>
    <property type="match status" value="1"/>
</dbReference>
<gene>
    <name evidence="4" type="ORF">OHU69_07575</name>
</gene>
<dbReference type="PRINTS" id="PR00455">
    <property type="entry name" value="HTHTETR"/>
</dbReference>
<sequence length="186" mass="20132">MLAWSVLSVLGSISGHRVSLPRRRFEQLLYRLAHIAAYRQLGTPDGEAAAADRSGSESPGYEQLAVSRREDILNTAIRLFDERGFQSVSSDAIGQAAGATGPSISKHFPGKTDLLVAAVTRGGEQRRAGTAAALGRATTPEESLTGLLRSYIEFALRHSHLIGLLIGELDQLPDKERKASRQVQRD</sequence>
<dbReference type="GO" id="GO:0003700">
    <property type="term" value="F:DNA-binding transcription factor activity"/>
    <property type="evidence" value="ECO:0007669"/>
    <property type="project" value="TreeGrafter"/>
</dbReference>